<evidence type="ECO:0000256" key="2">
    <source>
        <dbReference type="ARBA" id="ARBA00022490"/>
    </source>
</evidence>
<evidence type="ECO:0000256" key="8">
    <source>
        <dbReference type="HAMAP-Rule" id="MF_01161"/>
    </source>
</evidence>
<evidence type="ECO:0000256" key="1">
    <source>
        <dbReference type="ARBA" id="ARBA00004496"/>
    </source>
</evidence>
<dbReference type="GO" id="GO:0005737">
    <property type="term" value="C:cytoplasm"/>
    <property type="evidence" value="ECO:0007669"/>
    <property type="project" value="UniProtKB-SubCell"/>
</dbReference>
<dbReference type="HAMAP" id="MF_01161">
    <property type="entry name" value="tRNA_Ile_lys_synt"/>
    <property type="match status" value="1"/>
</dbReference>
<dbReference type="InterPro" id="IPR011063">
    <property type="entry name" value="TilS/TtcA_N"/>
</dbReference>
<dbReference type="NCBIfam" id="TIGR02433">
    <property type="entry name" value="lysidine_TilS_C"/>
    <property type="match status" value="1"/>
</dbReference>
<comment type="similarity">
    <text evidence="8">Belongs to the tRNA(Ile)-lysidine synthase family.</text>
</comment>
<dbReference type="PANTHER" id="PTHR43033">
    <property type="entry name" value="TRNA(ILE)-LYSIDINE SYNTHASE-RELATED"/>
    <property type="match status" value="1"/>
</dbReference>
<dbReference type="SUPFAM" id="SSF52402">
    <property type="entry name" value="Adenine nucleotide alpha hydrolases-like"/>
    <property type="match status" value="1"/>
</dbReference>
<proteinExistence type="inferred from homology"/>
<keyword evidence="12" id="KW-1185">Reference proteome</keyword>
<dbReference type="CDD" id="cd01992">
    <property type="entry name" value="TilS_N"/>
    <property type="match status" value="1"/>
</dbReference>
<evidence type="ECO:0000256" key="6">
    <source>
        <dbReference type="ARBA" id="ARBA00022840"/>
    </source>
</evidence>
<keyword evidence="5 8" id="KW-0547">Nucleotide-binding</keyword>
<feature type="binding site" evidence="8">
    <location>
        <begin position="26"/>
        <end position="31"/>
    </location>
    <ligand>
        <name>ATP</name>
        <dbReference type="ChEBI" id="CHEBI:30616"/>
    </ligand>
</feature>
<feature type="domain" description="Lysidine-tRNA(Ile) synthetase C-terminal" evidence="10">
    <location>
        <begin position="364"/>
        <end position="436"/>
    </location>
</feature>
<evidence type="ECO:0000313" key="11">
    <source>
        <dbReference type="EMBL" id="MBS9522613.1"/>
    </source>
</evidence>
<keyword evidence="9" id="KW-1133">Transmembrane helix</keyword>
<evidence type="ECO:0000259" key="10">
    <source>
        <dbReference type="SMART" id="SM00977"/>
    </source>
</evidence>
<comment type="function">
    <text evidence="8">Ligates lysine onto the cytidine present at position 34 of the AUA codon-specific tRNA(Ile) that contains the anticodon CAU, in an ATP-dependent manner. Cytidine is converted to lysidine, thus changing the amino acid specificity of the tRNA from methionine to isoleucine.</text>
</comment>
<comment type="subcellular location">
    <subcellularLocation>
        <location evidence="1 8">Cytoplasm</location>
    </subcellularLocation>
</comment>
<dbReference type="NCBIfam" id="TIGR02432">
    <property type="entry name" value="lysidine_TilS_N"/>
    <property type="match status" value="1"/>
</dbReference>
<dbReference type="InterPro" id="IPR012796">
    <property type="entry name" value="Lysidine-tRNA-synth_C"/>
</dbReference>
<dbReference type="InterPro" id="IPR012795">
    <property type="entry name" value="tRNA_Ile_lys_synt_N"/>
</dbReference>
<dbReference type="PANTHER" id="PTHR43033:SF1">
    <property type="entry name" value="TRNA(ILE)-LYSIDINE SYNTHASE-RELATED"/>
    <property type="match status" value="1"/>
</dbReference>
<organism evidence="11 12">
    <name type="scientific">Litoribacter ruber</name>
    <dbReference type="NCBI Taxonomy" id="702568"/>
    <lineage>
        <taxon>Bacteria</taxon>
        <taxon>Pseudomonadati</taxon>
        <taxon>Bacteroidota</taxon>
        <taxon>Cytophagia</taxon>
        <taxon>Cytophagales</taxon>
        <taxon>Cyclobacteriaceae</taxon>
        <taxon>Litoribacter</taxon>
    </lineage>
</organism>
<keyword evidence="9" id="KW-0812">Transmembrane</keyword>
<feature type="transmembrane region" description="Helical" evidence="9">
    <location>
        <begin position="21"/>
        <end position="41"/>
    </location>
</feature>
<keyword evidence="2 8" id="KW-0963">Cytoplasm</keyword>
<evidence type="ECO:0000256" key="4">
    <source>
        <dbReference type="ARBA" id="ARBA00022694"/>
    </source>
</evidence>
<sequence length="442" mass="50964">MLDHFIRHIREKNLLDSNKTYLIAISGGLDSVVLTYLMQMAKIKFILAHCNFGLRGKESDGDEQFVRDFAAKLGKEIFVQHFNTKGYAYENCISTQMAARDLRYGWFDSLVEEQKLAGTVVAHHLDDQVETIMLNLLRGTGIEGLYGMAEVKGELIRPLLAFSKQQLLDFAQQEGLSWREDSSNQDSDYKRNFLRNKVLPLLTEEDPAAMEVMIRSFGRVKDTGRAYFHFQNEWLKGHLQSEGAFQKLSIPDLLKIPGFKSVLFYWLRDFGFNYFQVEDLAQAIRNRNTGGSFHSSQAVLNIDRELLILGKKRESSKESQLIAASDQGFEINGEKFEMSLTPFTQLDTRPSSGMFDLDKVEFPLELRNWREGERFRPLGMKNFKKISDFLIDLKVPLIYKSQVKVLCSRGEVMWVVGYRVDDRYKVEKGSKTVLHIKKTEKE</sequence>
<dbReference type="SMART" id="SM00977">
    <property type="entry name" value="TilS_C"/>
    <property type="match status" value="1"/>
</dbReference>
<dbReference type="GO" id="GO:0006400">
    <property type="term" value="P:tRNA modification"/>
    <property type="evidence" value="ECO:0007669"/>
    <property type="project" value="UniProtKB-UniRule"/>
</dbReference>
<gene>
    <name evidence="8 11" type="primary">tilS</name>
    <name evidence="11" type="ORF">KI659_01175</name>
</gene>
<dbReference type="EC" id="6.3.4.19" evidence="8"/>
<comment type="catalytic activity">
    <reaction evidence="7 8">
        <text>cytidine(34) in tRNA(Ile2) + L-lysine + ATP = lysidine(34) in tRNA(Ile2) + AMP + diphosphate + H(+)</text>
        <dbReference type="Rhea" id="RHEA:43744"/>
        <dbReference type="Rhea" id="RHEA-COMP:10625"/>
        <dbReference type="Rhea" id="RHEA-COMP:10670"/>
        <dbReference type="ChEBI" id="CHEBI:15378"/>
        <dbReference type="ChEBI" id="CHEBI:30616"/>
        <dbReference type="ChEBI" id="CHEBI:32551"/>
        <dbReference type="ChEBI" id="CHEBI:33019"/>
        <dbReference type="ChEBI" id="CHEBI:82748"/>
        <dbReference type="ChEBI" id="CHEBI:83665"/>
        <dbReference type="ChEBI" id="CHEBI:456215"/>
        <dbReference type="EC" id="6.3.4.19"/>
    </reaction>
</comment>
<protein>
    <recommendedName>
        <fullName evidence="8">tRNA(Ile)-lysidine synthase</fullName>
        <ecNumber evidence="8">6.3.4.19</ecNumber>
    </recommendedName>
    <alternativeName>
        <fullName evidence="8">tRNA(Ile)-2-lysyl-cytidine synthase</fullName>
    </alternativeName>
    <alternativeName>
        <fullName evidence="8">tRNA(Ile)-lysidine synthetase</fullName>
    </alternativeName>
</protein>
<dbReference type="GO" id="GO:0032267">
    <property type="term" value="F:tRNA(Ile)-lysidine synthase activity"/>
    <property type="evidence" value="ECO:0007669"/>
    <property type="project" value="UniProtKB-EC"/>
</dbReference>
<dbReference type="Pfam" id="PF11734">
    <property type="entry name" value="TilS_C"/>
    <property type="match status" value="1"/>
</dbReference>
<dbReference type="InterPro" id="IPR014729">
    <property type="entry name" value="Rossmann-like_a/b/a_fold"/>
</dbReference>
<keyword evidence="3 8" id="KW-0436">Ligase</keyword>
<evidence type="ECO:0000256" key="5">
    <source>
        <dbReference type="ARBA" id="ARBA00022741"/>
    </source>
</evidence>
<keyword evidence="4 8" id="KW-0819">tRNA processing</keyword>
<keyword evidence="9" id="KW-0472">Membrane</keyword>
<dbReference type="InterPro" id="IPR012094">
    <property type="entry name" value="tRNA_Ile_lys_synt"/>
</dbReference>
<dbReference type="Gene3D" id="3.40.50.620">
    <property type="entry name" value="HUPs"/>
    <property type="match status" value="1"/>
</dbReference>
<evidence type="ECO:0000313" key="12">
    <source>
        <dbReference type="Proteomes" id="UP001319104"/>
    </source>
</evidence>
<name>A0AAP2CE31_9BACT</name>
<dbReference type="RefSeq" id="WP_213943508.1">
    <property type="nucleotide sequence ID" value="NZ_JAHCMY010000001.1"/>
</dbReference>
<dbReference type="AlphaFoldDB" id="A0AAP2CE31"/>
<dbReference type="Pfam" id="PF01171">
    <property type="entry name" value="ATP_bind_3"/>
    <property type="match status" value="1"/>
</dbReference>
<dbReference type="GO" id="GO:0005524">
    <property type="term" value="F:ATP binding"/>
    <property type="evidence" value="ECO:0007669"/>
    <property type="project" value="UniProtKB-UniRule"/>
</dbReference>
<dbReference type="SUPFAM" id="SSF56037">
    <property type="entry name" value="PheT/TilS domain"/>
    <property type="match status" value="1"/>
</dbReference>
<evidence type="ECO:0000256" key="7">
    <source>
        <dbReference type="ARBA" id="ARBA00048539"/>
    </source>
</evidence>
<comment type="caution">
    <text evidence="11">The sequence shown here is derived from an EMBL/GenBank/DDBJ whole genome shotgun (WGS) entry which is preliminary data.</text>
</comment>
<reference evidence="11 12" key="1">
    <citation type="submission" date="2021-05" db="EMBL/GenBank/DDBJ databases">
        <authorList>
            <person name="Zhang Z.D."/>
            <person name="Osman G."/>
        </authorList>
    </citation>
    <scope>NUCLEOTIDE SEQUENCE [LARGE SCALE GENOMIC DNA]</scope>
    <source>
        <strain evidence="11 12">KCTC 32217</strain>
    </source>
</reference>
<evidence type="ECO:0000256" key="9">
    <source>
        <dbReference type="SAM" id="Phobius"/>
    </source>
</evidence>
<dbReference type="Proteomes" id="UP001319104">
    <property type="component" value="Unassembled WGS sequence"/>
</dbReference>
<keyword evidence="6 8" id="KW-0067">ATP-binding</keyword>
<evidence type="ECO:0000256" key="3">
    <source>
        <dbReference type="ARBA" id="ARBA00022598"/>
    </source>
</evidence>
<accession>A0AAP2CE31</accession>
<comment type="domain">
    <text evidence="8">The N-terminal region contains the highly conserved SGGXDS motif, predicted to be a P-loop motif involved in ATP binding.</text>
</comment>
<dbReference type="EMBL" id="JAHCMY010000001">
    <property type="protein sequence ID" value="MBS9522613.1"/>
    <property type="molecule type" value="Genomic_DNA"/>
</dbReference>